<keyword evidence="1" id="KW-0472">Membrane</keyword>
<dbReference type="AlphaFoldDB" id="A0A0E9W7Z0"/>
<protein>
    <submittedName>
        <fullName evidence="2">Uncharacterized protein</fullName>
    </submittedName>
</protein>
<evidence type="ECO:0000313" key="2">
    <source>
        <dbReference type="EMBL" id="JAH85700.1"/>
    </source>
</evidence>
<dbReference type="EMBL" id="GBXM01022877">
    <property type="protein sequence ID" value="JAH85700.1"/>
    <property type="molecule type" value="Transcribed_RNA"/>
</dbReference>
<organism evidence="2">
    <name type="scientific">Anguilla anguilla</name>
    <name type="common">European freshwater eel</name>
    <name type="synonym">Muraena anguilla</name>
    <dbReference type="NCBI Taxonomy" id="7936"/>
    <lineage>
        <taxon>Eukaryota</taxon>
        <taxon>Metazoa</taxon>
        <taxon>Chordata</taxon>
        <taxon>Craniata</taxon>
        <taxon>Vertebrata</taxon>
        <taxon>Euteleostomi</taxon>
        <taxon>Actinopterygii</taxon>
        <taxon>Neopterygii</taxon>
        <taxon>Teleostei</taxon>
        <taxon>Anguilliformes</taxon>
        <taxon>Anguillidae</taxon>
        <taxon>Anguilla</taxon>
    </lineage>
</organism>
<name>A0A0E9W7Z0_ANGAN</name>
<reference evidence="2" key="2">
    <citation type="journal article" date="2015" name="Fish Shellfish Immunol.">
        <title>Early steps in the European eel (Anguilla anguilla)-Vibrio vulnificus interaction in the gills: Role of the RtxA13 toxin.</title>
        <authorList>
            <person name="Callol A."/>
            <person name="Pajuelo D."/>
            <person name="Ebbesson L."/>
            <person name="Teles M."/>
            <person name="MacKenzie S."/>
            <person name="Amaro C."/>
        </authorList>
    </citation>
    <scope>NUCLEOTIDE SEQUENCE</scope>
</reference>
<evidence type="ECO:0000256" key="1">
    <source>
        <dbReference type="SAM" id="Phobius"/>
    </source>
</evidence>
<proteinExistence type="predicted"/>
<feature type="transmembrane region" description="Helical" evidence="1">
    <location>
        <begin position="12"/>
        <end position="32"/>
    </location>
</feature>
<keyword evidence="1" id="KW-1133">Transmembrane helix</keyword>
<reference evidence="2" key="1">
    <citation type="submission" date="2014-11" db="EMBL/GenBank/DDBJ databases">
        <authorList>
            <person name="Amaro Gonzalez C."/>
        </authorList>
    </citation>
    <scope>NUCLEOTIDE SEQUENCE</scope>
</reference>
<sequence>MYNSLAFFVHKPFTFIQIAFCYFGMNHIALPYQTRK</sequence>
<keyword evidence="1" id="KW-0812">Transmembrane</keyword>
<accession>A0A0E9W7Z0</accession>